<dbReference type="PROSITE" id="PS51103">
    <property type="entry name" value="PTS_EIIC_TYPE_1"/>
    <property type="match status" value="1"/>
</dbReference>
<comment type="subcellular location">
    <subcellularLocation>
        <location evidence="1">Cell membrane</location>
        <topology evidence="1">Multi-pass membrane protein</topology>
    </subcellularLocation>
</comment>
<evidence type="ECO:0000259" key="13">
    <source>
        <dbReference type="PROSITE" id="PS51098"/>
    </source>
</evidence>
<dbReference type="AlphaFoldDB" id="A0A380G4X4"/>
<evidence type="ECO:0000256" key="9">
    <source>
        <dbReference type="ARBA" id="ARBA00022989"/>
    </source>
</evidence>
<feature type="transmembrane region" description="Helical" evidence="12">
    <location>
        <begin position="87"/>
        <end position="107"/>
    </location>
</feature>
<feature type="domain" description="PTS EIIB type-1" evidence="13">
    <location>
        <begin position="448"/>
        <end position="531"/>
    </location>
</feature>
<dbReference type="InterPro" id="IPR003352">
    <property type="entry name" value="PTS_EIIC"/>
</dbReference>
<dbReference type="PANTHER" id="PTHR30009:SF12">
    <property type="entry name" value="PHOSPHOTRANSFERASE IIC COMPONENT GLVC"/>
    <property type="match status" value="1"/>
</dbReference>
<keyword evidence="6" id="KW-0598">Phosphotransferase system</keyword>
<dbReference type="GO" id="GO:0005886">
    <property type="term" value="C:plasma membrane"/>
    <property type="evidence" value="ECO:0007669"/>
    <property type="project" value="UniProtKB-SubCell"/>
</dbReference>
<dbReference type="Pfam" id="PF00367">
    <property type="entry name" value="PTS_EIIB"/>
    <property type="match status" value="1"/>
</dbReference>
<dbReference type="GO" id="GO:0008982">
    <property type="term" value="F:protein-N(PI)-phosphohistidine-sugar phosphotransferase activity"/>
    <property type="evidence" value="ECO:0007669"/>
    <property type="project" value="InterPro"/>
</dbReference>
<feature type="transmembrane region" description="Helical" evidence="12">
    <location>
        <begin position="379"/>
        <end position="398"/>
    </location>
</feature>
<feature type="domain" description="PTS EIIC type-1" evidence="14">
    <location>
        <begin position="1"/>
        <end position="416"/>
    </location>
</feature>
<dbReference type="PROSITE" id="PS01035">
    <property type="entry name" value="PTS_EIIB_TYPE_1_CYS"/>
    <property type="match status" value="1"/>
</dbReference>
<dbReference type="GO" id="GO:0090563">
    <property type="term" value="F:protein-phosphocysteine-sugar phosphotransferase activity"/>
    <property type="evidence" value="ECO:0007669"/>
    <property type="project" value="TreeGrafter"/>
</dbReference>
<evidence type="ECO:0000256" key="12">
    <source>
        <dbReference type="SAM" id="Phobius"/>
    </source>
</evidence>
<keyword evidence="4" id="KW-0762">Sugar transport</keyword>
<keyword evidence="2" id="KW-0813">Transport</keyword>
<accession>A0A380G4X4</accession>
<keyword evidence="5 15" id="KW-0808">Transferase</keyword>
<dbReference type="GO" id="GO:0009401">
    <property type="term" value="P:phosphoenolpyruvate-dependent sugar phosphotransferase system"/>
    <property type="evidence" value="ECO:0007669"/>
    <property type="project" value="UniProtKB-KW"/>
</dbReference>
<dbReference type="InterPro" id="IPR010975">
    <property type="entry name" value="PTS_IIBC_a_glc"/>
</dbReference>
<evidence type="ECO:0000313" key="15">
    <source>
        <dbReference type="EMBL" id="SUM45323.1"/>
    </source>
</evidence>
<dbReference type="Proteomes" id="UP000255549">
    <property type="component" value="Unassembled WGS sequence"/>
</dbReference>
<dbReference type="STRING" id="1141106.GCA_000308095_01160"/>
<dbReference type="InterPro" id="IPR050429">
    <property type="entry name" value="PTS_Glucose_EIICBA"/>
</dbReference>
<dbReference type="GO" id="GO:0016301">
    <property type="term" value="F:kinase activity"/>
    <property type="evidence" value="ECO:0007669"/>
    <property type="project" value="UniProtKB-KW"/>
</dbReference>
<evidence type="ECO:0000256" key="6">
    <source>
        <dbReference type="ARBA" id="ARBA00022683"/>
    </source>
</evidence>
<dbReference type="PROSITE" id="PS51098">
    <property type="entry name" value="PTS_EIIB_TYPE_1"/>
    <property type="match status" value="1"/>
</dbReference>
<evidence type="ECO:0000256" key="4">
    <source>
        <dbReference type="ARBA" id="ARBA00022597"/>
    </source>
</evidence>
<dbReference type="PANTHER" id="PTHR30009">
    <property type="entry name" value="CYTOCHROME C-TYPE SYNTHESIS PROTEIN AND PTS TRANSMEMBRANE COMPONENT"/>
    <property type="match status" value="1"/>
</dbReference>
<evidence type="ECO:0000256" key="10">
    <source>
        <dbReference type="ARBA" id="ARBA00023136"/>
    </source>
</evidence>
<dbReference type="OrthoDB" id="9764327at2"/>
<dbReference type="InterPro" id="IPR036878">
    <property type="entry name" value="Glu_permease_IIB"/>
</dbReference>
<feature type="transmembrane region" description="Helical" evidence="12">
    <location>
        <begin position="172"/>
        <end position="195"/>
    </location>
</feature>
<evidence type="ECO:0000256" key="7">
    <source>
        <dbReference type="ARBA" id="ARBA00022692"/>
    </source>
</evidence>
<dbReference type="Gene3D" id="3.30.1360.60">
    <property type="entry name" value="Glucose permease domain IIB"/>
    <property type="match status" value="1"/>
</dbReference>
<feature type="transmembrane region" description="Helical" evidence="12">
    <location>
        <begin position="272"/>
        <end position="292"/>
    </location>
</feature>
<dbReference type="CDD" id="cd00212">
    <property type="entry name" value="PTS_IIB_glc"/>
    <property type="match status" value="1"/>
</dbReference>
<feature type="transmembrane region" description="Helical" evidence="12">
    <location>
        <begin position="51"/>
        <end position="75"/>
    </location>
</feature>
<evidence type="ECO:0000256" key="11">
    <source>
        <dbReference type="PROSITE-ProRule" id="PRU00421"/>
    </source>
</evidence>
<dbReference type="NCBIfam" id="TIGR00826">
    <property type="entry name" value="EIIB_glc"/>
    <property type="match status" value="1"/>
</dbReference>
<keyword evidence="7 12" id="KW-0812">Transmembrane</keyword>
<organism evidence="15 16">
    <name type="scientific">Staphylococcus intermedius NCTC 11048</name>
    <dbReference type="NCBI Taxonomy" id="1141106"/>
    <lineage>
        <taxon>Bacteria</taxon>
        <taxon>Bacillati</taxon>
        <taxon>Bacillota</taxon>
        <taxon>Bacilli</taxon>
        <taxon>Bacillales</taxon>
        <taxon>Staphylococcaceae</taxon>
        <taxon>Staphylococcus</taxon>
        <taxon>Staphylococcus intermedius group</taxon>
    </lineage>
</organism>
<keyword evidence="10 12" id="KW-0472">Membrane</keyword>
<dbReference type="EMBL" id="UHDP01000003">
    <property type="protein sequence ID" value="SUM45323.1"/>
    <property type="molecule type" value="Genomic_DNA"/>
</dbReference>
<feature type="transmembrane region" description="Helical" evidence="12">
    <location>
        <begin position="127"/>
        <end position="151"/>
    </location>
</feature>
<keyword evidence="9 12" id="KW-1133">Transmembrane helix</keyword>
<evidence type="ECO:0000256" key="1">
    <source>
        <dbReference type="ARBA" id="ARBA00004651"/>
    </source>
</evidence>
<dbReference type="EC" id="2.7.1.-" evidence="15"/>
<keyword evidence="3" id="KW-1003">Cell membrane</keyword>
<protein>
    <submittedName>
        <fullName evidence="15">PTS system maltose-specific EIICB component</fullName>
        <ecNumber evidence="15">2.7.1.-</ecNumber>
    </submittedName>
</protein>
<feature type="active site" description="Phosphocysteine intermediate; for EIIB activity" evidence="11">
    <location>
        <position position="470"/>
    </location>
</feature>
<evidence type="ECO:0000256" key="3">
    <source>
        <dbReference type="ARBA" id="ARBA00022475"/>
    </source>
</evidence>
<dbReference type="InterPro" id="IPR018113">
    <property type="entry name" value="PTrfase_EIIB_Cys"/>
</dbReference>
<dbReference type="Pfam" id="PF02378">
    <property type="entry name" value="PTS_EIIC"/>
    <property type="match status" value="1"/>
</dbReference>
<dbReference type="NCBIfam" id="TIGR02005">
    <property type="entry name" value="PTS-IIBC-alpha"/>
    <property type="match status" value="1"/>
</dbReference>
<dbReference type="RefSeq" id="WP_019168627.1">
    <property type="nucleotide sequence ID" value="NZ_CAIB01000158.1"/>
</dbReference>
<evidence type="ECO:0000313" key="16">
    <source>
        <dbReference type="Proteomes" id="UP000255549"/>
    </source>
</evidence>
<keyword evidence="8" id="KW-0418">Kinase</keyword>
<keyword evidence="16" id="KW-1185">Reference proteome</keyword>
<feature type="transmembrane region" description="Helical" evidence="12">
    <location>
        <begin position="352"/>
        <end position="373"/>
    </location>
</feature>
<evidence type="ECO:0000256" key="8">
    <source>
        <dbReference type="ARBA" id="ARBA00022777"/>
    </source>
</evidence>
<evidence type="ECO:0000256" key="5">
    <source>
        <dbReference type="ARBA" id="ARBA00022679"/>
    </source>
</evidence>
<reference evidence="15 16" key="1">
    <citation type="submission" date="2018-06" db="EMBL/GenBank/DDBJ databases">
        <authorList>
            <consortium name="Pathogen Informatics"/>
            <person name="Doyle S."/>
        </authorList>
    </citation>
    <scope>NUCLEOTIDE SEQUENCE [LARGE SCALE GENOMIC DNA]</scope>
    <source>
        <strain evidence="16">NCTC 11048</strain>
    </source>
</reference>
<feature type="transmembrane region" description="Helical" evidence="12">
    <location>
        <begin position="326"/>
        <end position="345"/>
    </location>
</feature>
<dbReference type="InterPro" id="IPR001996">
    <property type="entry name" value="PTS_IIB_1"/>
</dbReference>
<dbReference type="InterPro" id="IPR013013">
    <property type="entry name" value="PTS_EIIC_1"/>
</dbReference>
<feature type="transmembrane region" description="Helical" evidence="12">
    <location>
        <begin position="12"/>
        <end position="31"/>
    </location>
</feature>
<proteinExistence type="predicted"/>
<feature type="transmembrane region" description="Helical" evidence="12">
    <location>
        <begin position="304"/>
        <end position="320"/>
    </location>
</feature>
<gene>
    <name evidence="15" type="primary">glcB_1</name>
    <name evidence="15" type="ORF">NCTC11048_00300</name>
</gene>
<name>A0A380G4X4_STAIN</name>
<evidence type="ECO:0000256" key="2">
    <source>
        <dbReference type="ARBA" id="ARBA00022448"/>
    </source>
</evidence>
<dbReference type="SUPFAM" id="SSF55604">
    <property type="entry name" value="Glucose permease domain IIB"/>
    <property type="match status" value="1"/>
</dbReference>
<evidence type="ECO:0000259" key="14">
    <source>
        <dbReference type="PROSITE" id="PS51103"/>
    </source>
</evidence>
<sequence>MNAIKRFGSAMIVPVILFAFFGIVVGLATLFKNENIMGSIAAKGTTWFNIWSVIESGGWTIFTHMELAFVIGLPISLAKKAQGRATLAALMIYLVFNNFINALLTIWPDVFGVDLSKGVENVTGVKTIAGIPTLDTSIIGAILISAIAIWIHNRFYDQKLLEMLGIFQGLTFVVMIGFFLMIPVAVATAFIWPYVQVGIKSLQGVMLHSGLIGVWLFHFLERILIPTGLHHFIYTPFEFGPTAVDGGLRPYWIHHLNEFSNSTKSLKELYPYGFLLQGNIKMFGLLGVALAMVFSTPKANRKKVIALVVPASLTAIFAGITEPLEFTFLFIAPYLFAIHAVLGATMVTLMNAFGVVGLMGGGLIEIAATNWIPLFGNHASVYIAQFIIGFIFTAIYFVTFKDLIEKFDIPIPGRKGDEGAKLFTKKDYQQKQQNQSVSKQVSGENEYDQKATYYLEGLGGKDNIVDVTNCATRLRLTVKDPDLVRESDYFTHEQMAHGLVKSGRSVQVIVGMSVPQVRDYFEEKLEKEEEV</sequence>